<evidence type="ECO:0000256" key="1">
    <source>
        <dbReference type="ARBA" id="ARBA00007951"/>
    </source>
</evidence>
<dbReference type="PANTHER" id="PTHR10030">
    <property type="entry name" value="ALPHA-L-FUCOSIDASE"/>
    <property type="match status" value="1"/>
</dbReference>
<feature type="chain" id="PRO_5035592209" description="alpha-L-fucosidase" evidence="6">
    <location>
        <begin position="20"/>
        <end position="112"/>
    </location>
</feature>
<reference evidence="8" key="1">
    <citation type="submission" date="2020-11" db="EMBL/GenBank/DDBJ databases">
        <authorList>
            <person name="Tran Van P."/>
        </authorList>
    </citation>
    <scope>NUCLEOTIDE SEQUENCE</scope>
</reference>
<evidence type="ECO:0000259" key="7">
    <source>
        <dbReference type="Pfam" id="PF01120"/>
    </source>
</evidence>
<keyword evidence="9" id="KW-1185">Reference proteome</keyword>
<dbReference type="GO" id="GO:0004560">
    <property type="term" value="F:alpha-L-fucosidase activity"/>
    <property type="evidence" value="ECO:0007669"/>
    <property type="project" value="UniProtKB-EC"/>
</dbReference>
<dbReference type="SUPFAM" id="SSF51445">
    <property type="entry name" value="(Trans)glycosidases"/>
    <property type="match status" value="1"/>
</dbReference>
<feature type="signal peptide" evidence="6">
    <location>
        <begin position="1"/>
        <end position="19"/>
    </location>
</feature>
<proteinExistence type="inferred from homology"/>
<dbReference type="Pfam" id="PF01120">
    <property type="entry name" value="Alpha_L_fucos"/>
    <property type="match status" value="1"/>
</dbReference>
<evidence type="ECO:0000256" key="6">
    <source>
        <dbReference type="SAM" id="SignalP"/>
    </source>
</evidence>
<dbReference type="Proteomes" id="UP000728032">
    <property type="component" value="Unassembled WGS sequence"/>
</dbReference>
<gene>
    <name evidence="8" type="ORF">ONB1V03_LOCUS10341</name>
</gene>
<comment type="similarity">
    <text evidence="1">Belongs to the glycosyl hydrolase 29 family.</text>
</comment>
<keyword evidence="3 6" id="KW-0732">Signal</keyword>
<dbReference type="GO" id="GO:0005764">
    <property type="term" value="C:lysosome"/>
    <property type="evidence" value="ECO:0007669"/>
    <property type="project" value="TreeGrafter"/>
</dbReference>
<name>A0A7R9M4Z1_9ACAR</name>
<organism evidence="8">
    <name type="scientific">Oppiella nova</name>
    <dbReference type="NCBI Taxonomy" id="334625"/>
    <lineage>
        <taxon>Eukaryota</taxon>
        <taxon>Metazoa</taxon>
        <taxon>Ecdysozoa</taxon>
        <taxon>Arthropoda</taxon>
        <taxon>Chelicerata</taxon>
        <taxon>Arachnida</taxon>
        <taxon>Acari</taxon>
        <taxon>Acariformes</taxon>
        <taxon>Sarcoptiformes</taxon>
        <taxon>Oribatida</taxon>
        <taxon>Brachypylina</taxon>
        <taxon>Oppioidea</taxon>
        <taxon>Oppiidae</taxon>
        <taxon>Oppiella</taxon>
    </lineage>
</organism>
<dbReference type="GO" id="GO:0006004">
    <property type="term" value="P:fucose metabolic process"/>
    <property type="evidence" value="ECO:0007669"/>
    <property type="project" value="TreeGrafter"/>
</dbReference>
<evidence type="ECO:0000256" key="3">
    <source>
        <dbReference type="ARBA" id="ARBA00022729"/>
    </source>
</evidence>
<evidence type="ECO:0000256" key="2">
    <source>
        <dbReference type="ARBA" id="ARBA00012662"/>
    </source>
</evidence>
<dbReference type="InterPro" id="IPR017853">
    <property type="entry name" value="GH"/>
</dbReference>
<dbReference type="EMBL" id="OC921797">
    <property type="protein sequence ID" value="CAD7653688.1"/>
    <property type="molecule type" value="Genomic_DNA"/>
</dbReference>
<dbReference type="EMBL" id="CAJPVJ010006972">
    <property type="protein sequence ID" value="CAG2170875.1"/>
    <property type="molecule type" value="Genomic_DNA"/>
</dbReference>
<dbReference type="PANTHER" id="PTHR10030:SF37">
    <property type="entry name" value="ALPHA-L-FUCOSIDASE-RELATED"/>
    <property type="match status" value="1"/>
</dbReference>
<dbReference type="OrthoDB" id="6039950at2759"/>
<dbReference type="AlphaFoldDB" id="A0A7R9M4Z1"/>
<dbReference type="InterPro" id="IPR000933">
    <property type="entry name" value="Glyco_hydro_29"/>
</dbReference>
<protein>
    <recommendedName>
        <fullName evidence="2">alpha-L-fucosidase</fullName>
        <ecNumber evidence="2">3.2.1.51</ecNumber>
    </recommendedName>
</protein>
<dbReference type="Gene3D" id="3.20.20.80">
    <property type="entry name" value="Glycosidases"/>
    <property type="match status" value="1"/>
</dbReference>
<evidence type="ECO:0000313" key="9">
    <source>
        <dbReference type="Proteomes" id="UP000728032"/>
    </source>
</evidence>
<evidence type="ECO:0000256" key="4">
    <source>
        <dbReference type="ARBA" id="ARBA00022801"/>
    </source>
</evidence>
<evidence type="ECO:0000256" key="5">
    <source>
        <dbReference type="ARBA" id="ARBA00023295"/>
    </source>
</evidence>
<dbReference type="GO" id="GO:0016139">
    <property type="term" value="P:glycoside catabolic process"/>
    <property type="evidence" value="ECO:0007669"/>
    <property type="project" value="TreeGrafter"/>
</dbReference>
<dbReference type="EC" id="3.2.1.51" evidence="2"/>
<keyword evidence="5" id="KW-0326">Glycosidase</keyword>
<accession>A0A7R9M4Z1</accession>
<dbReference type="InterPro" id="IPR057739">
    <property type="entry name" value="Glyco_hydro_29_N"/>
</dbReference>
<dbReference type="SMART" id="SM00812">
    <property type="entry name" value="Alpha_L_fucos"/>
    <property type="match status" value="1"/>
</dbReference>
<sequence length="112" mass="13417">MSQIISIIFLMLIVCSVQSLAKRYEPNWESLDSRPLPEWYDQAKIGIFLHWGVYSVPAFNSAWFPEHWKIDKIKDFTDFMAKNYRPNFTYADFATQFTAEFYDPNRWADIFK</sequence>
<keyword evidence="4" id="KW-0378">Hydrolase</keyword>
<evidence type="ECO:0000313" key="8">
    <source>
        <dbReference type="EMBL" id="CAD7653688.1"/>
    </source>
</evidence>
<feature type="domain" description="Glycoside hydrolase family 29 N-terminal" evidence="7">
    <location>
        <begin position="17"/>
        <end position="112"/>
    </location>
</feature>